<keyword evidence="5 7" id="KW-0808">Transferase</keyword>
<evidence type="ECO:0000313" key="8">
    <source>
        <dbReference type="Proteomes" id="UP000651057"/>
    </source>
</evidence>
<gene>
    <name evidence="5" type="primary">coaE</name>
    <name evidence="7" type="ORF">JJQ60_03370</name>
</gene>
<evidence type="ECO:0000256" key="3">
    <source>
        <dbReference type="ARBA" id="ARBA00022840"/>
    </source>
</evidence>
<comment type="subcellular location">
    <subcellularLocation>
        <location evidence="5">Cytoplasm</location>
    </subcellularLocation>
</comment>
<dbReference type="GO" id="GO:0004140">
    <property type="term" value="F:dephospho-CoA kinase activity"/>
    <property type="evidence" value="ECO:0007669"/>
    <property type="project" value="UniProtKB-UniRule"/>
</dbReference>
<evidence type="ECO:0000313" key="7">
    <source>
        <dbReference type="EMBL" id="MBL0682539.1"/>
    </source>
</evidence>
<dbReference type="AlphaFoldDB" id="A0A937D4T4"/>
<dbReference type="RefSeq" id="WP_201916615.1">
    <property type="nucleotide sequence ID" value="NZ_BAABAX010000021.1"/>
</dbReference>
<evidence type="ECO:0000256" key="2">
    <source>
        <dbReference type="ARBA" id="ARBA00022741"/>
    </source>
</evidence>
<keyword evidence="4 5" id="KW-0173">Coenzyme A biosynthesis</keyword>
<evidence type="ECO:0000256" key="6">
    <source>
        <dbReference type="NCBIfam" id="TIGR00152"/>
    </source>
</evidence>
<dbReference type="PANTHER" id="PTHR10695">
    <property type="entry name" value="DEPHOSPHO-COA KINASE-RELATED"/>
    <property type="match status" value="1"/>
</dbReference>
<keyword evidence="3 5" id="KW-0067">ATP-binding</keyword>
<reference evidence="7" key="1">
    <citation type="submission" date="2021-01" db="EMBL/GenBank/DDBJ databases">
        <authorList>
            <person name="Zhong Y.L."/>
        </authorList>
    </citation>
    <scope>NUCLEOTIDE SEQUENCE</scope>
    <source>
        <strain evidence="7">KCTC 23302</strain>
    </source>
</reference>
<dbReference type="Gene3D" id="3.40.50.300">
    <property type="entry name" value="P-loop containing nucleotide triphosphate hydrolases"/>
    <property type="match status" value="1"/>
</dbReference>
<dbReference type="GO" id="GO:0005737">
    <property type="term" value="C:cytoplasm"/>
    <property type="evidence" value="ECO:0007669"/>
    <property type="project" value="UniProtKB-SubCell"/>
</dbReference>
<dbReference type="InterPro" id="IPR027417">
    <property type="entry name" value="P-loop_NTPase"/>
</dbReference>
<dbReference type="EC" id="2.7.1.24" evidence="5 6"/>
<comment type="function">
    <text evidence="5">Catalyzes the phosphorylation of the 3'-hydroxyl group of dephosphocoenzyme A to form coenzyme A.</text>
</comment>
<dbReference type="InterPro" id="IPR001977">
    <property type="entry name" value="Depp_CoAkinase"/>
</dbReference>
<comment type="caution">
    <text evidence="7">The sequence shown here is derived from an EMBL/GenBank/DDBJ whole genome shotgun (WGS) entry which is preliminary data.</text>
</comment>
<dbReference type="PANTHER" id="PTHR10695:SF46">
    <property type="entry name" value="BIFUNCTIONAL COENZYME A SYNTHASE-RELATED"/>
    <property type="match status" value="1"/>
</dbReference>
<dbReference type="CDD" id="cd02022">
    <property type="entry name" value="DPCK"/>
    <property type="match status" value="1"/>
</dbReference>
<dbReference type="Proteomes" id="UP000651057">
    <property type="component" value="Unassembled WGS sequence"/>
</dbReference>
<organism evidence="7 8">
    <name type="scientific">Aquimarina mytili</name>
    <dbReference type="NCBI Taxonomy" id="874423"/>
    <lineage>
        <taxon>Bacteria</taxon>
        <taxon>Pseudomonadati</taxon>
        <taxon>Bacteroidota</taxon>
        <taxon>Flavobacteriia</taxon>
        <taxon>Flavobacteriales</taxon>
        <taxon>Flavobacteriaceae</taxon>
        <taxon>Aquimarina</taxon>
    </lineage>
</organism>
<comment type="similarity">
    <text evidence="1 5">Belongs to the CoaE family.</text>
</comment>
<name>A0A937D4T4_9FLAO</name>
<dbReference type="EMBL" id="JAERQJ010000001">
    <property type="protein sequence ID" value="MBL0682539.1"/>
    <property type="molecule type" value="Genomic_DNA"/>
</dbReference>
<dbReference type="GO" id="GO:0005524">
    <property type="term" value="F:ATP binding"/>
    <property type="evidence" value="ECO:0007669"/>
    <property type="project" value="UniProtKB-UniRule"/>
</dbReference>
<protein>
    <recommendedName>
        <fullName evidence="5 6">Dephospho-CoA kinase</fullName>
        <ecNumber evidence="5 6">2.7.1.24</ecNumber>
    </recommendedName>
    <alternativeName>
        <fullName evidence="5">Dephosphocoenzyme A kinase</fullName>
    </alternativeName>
</protein>
<proteinExistence type="inferred from homology"/>
<comment type="catalytic activity">
    <reaction evidence="5">
        <text>3'-dephospho-CoA + ATP = ADP + CoA + H(+)</text>
        <dbReference type="Rhea" id="RHEA:18245"/>
        <dbReference type="ChEBI" id="CHEBI:15378"/>
        <dbReference type="ChEBI" id="CHEBI:30616"/>
        <dbReference type="ChEBI" id="CHEBI:57287"/>
        <dbReference type="ChEBI" id="CHEBI:57328"/>
        <dbReference type="ChEBI" id="CHEBI:456216"/>
        <dbReference type="EC" id="2.7.1.24"/>
    </reaction>
</comment>
<keyword evidence="5 7" id="KW-0418">Kinase</keyword>
<dbReference type="SUPFAM" id="SSF52540">
    <property type="entry name" value="P-loop containing nucleoside triphosphate hydrolases"/>
    <property type="match status" value="1"/>
</dbReference>
<comment type="pathway">
    <text evidence="5">Cofactor biosynthesis; coenzyme A biosynthesis; CoA from (R)-pantothenate: step 5/5.</text>
</comment>
<feature type="binding site" evidence="5">
    <location>
        <begin position="11"/>
        <end position="16"/>
    </location>
    <ligand>
        <name>ATP</name>
        <dbReference type="ChEBI" id="CHEBI:30616"/>
    </ligand>
</feature>
<evidence type="ECO:0000256" key="1">
    <source>
        <dbReference type="ARBA" id="ARBA00009018"/>
    </source>
</evidence>
<dbReference type="HAMAP" id="MF_00376">
    <property type="entry name" value="Dephospho_CoA_kinase"/>
    <property type="match status" value="1"/>
</dbReference>
<accession>A0A937D4T4</accession>
<evidence type="ECO:0000256" key="4">
    <source>
        <dbReference type="ARBA" id="ARBA00022993"/>
    </source>
</evidence>
<keyword evidence="2 5" id="KW-0547">Nucleotide-binding</keyword>
<dbReference type="PROSITE" id="PS51219">
    <property type="entry name" value="DPCK"/>
    <property type="match status" value="1"/>
</dbReference>
<sequence>MKIVGLTGGIGSGKSTVAKMFKELGISVYIADNEAKKLMNEDEIVKQKIIALLGTDSYVDNQLNRPYIASIVFNDSSKLTQLNAIVHPAVATHFDIWKNNQGGEYVIKEVAILFENEGHKQCDHTILVMAPIDERIKRVLKRDKTTKEEILSRINNQWDDTQKIPLADFVINNMDLEETKKQVCEIHKKISSQRGSNANLSFC</sequence>
<dbReference type="Pfam" id="PF01121">
    <property type="entry name" value="CoaE"/>
    <property type="match status" value="1"/>
</dbReference>
<dbReference type="GO" id="GO:0015937">
    <property type="term" value="P:coenzyme A biosynthetic process"/>
    <property type="evidence" value="ECO:0007669"/>
    <property type="project" value="UniProtKB-UniRule"/>
</dbReference>
<evidence type="ECO:0000256" key="5">
    <source>
        <dbReference type="HAMAP-Rule" id="MF_00376"/>
    </source>
</evidence>
<keyword evidence="5" id="KW-0963">Cytoplasm</keyword>
<dbReference type="NCBIfam" id="TIGR00152">
    <property type="entry name" value="dephospho-CoA kinase"/>
    <property type="match status" value="1"/>
</dbReference>
<keyword evidence="8" id="KW-1185">Reference proteome</keyword>